<evidence type="ECO:0000256" key="3">
    <source>
        <dbReference type="ARBA" id="ARBA00022793"/>
    </source>
</evidence>
<feature type="active site" description="For OMPdecase activity" evidence="8">
    <location>
        <position position="66"/>
    </location>
</feature>
<dbReference type="InterPro" id="IPR014732">
    <property type="entry name" value="OMPdecase"/>
</dbReference>
<dbReference type="NCBIfam" id="NF001273">
    <property type="entry name" value="PRK00230.1"/>
    <property type="match status" value="1"/>
</dbReference>
<evidence type="ECO:0000313" key="12">
    <source>
        <dbReference type="EMBL" id="SHN57390.1"/>
    </source>
</evidence>
<feature type="binding site" evidence="7 9">
    <location>
        <position position="175"/>
    </location>
    <ligand>
        <name>substrate</name>
    </ligand>
</feature>
<keyword evidence="13" id="KW-1185">Reference proteome</keyword>
<sequence length="231" mass="25182">MKTELIIALDYPSASKALALAETCKDLNPKPLLKIGLQLYVAEGPTLIKKLKQMGFKIFLDLKFYDIPNTVASAIQSAITLGVDIIDIHLSGGEKMAKAAVNALNLNLEKTQKRPLLFGVTILTSEENTDPQKIVKMAQNAKDWGLDGVVCSAMEATAVKEQCGNNFLCLTPGIRLANNNKDDKNHDQVRVMTPQEAIKAGSNFLVVGRPITQAENPKQIVQEILTIISNN</sequence>
<evidence type="ECO:0000256" key="4">
    <source>
        <dbReference type="ARBA" id="ARBA00022975"/>
    </source>
</evidence>
<dbReference type="InterPro" id="IPR013785">
    <property type="entry name" value="Aldolase_TIM"/>
</dbReference>
<dbReference type="OrthoDB" id="9806203at2"/>
<feature type="binding site" evidence="7 9">
    <location>
        <position position="34"/>
    </location>
    <ligand>
        <name>substrate</name>
    </ligand>
</feature>
<dbReference type="GO" id="GO:0004590">
    <property type="term" value="F:orotidine-5'-phosphate decarboxylase activity"/>
    <property type="evidence" value="ECO:0007669"/>
    <property type="project" value="UniProtKB-UniRule"/>
</dbReference>
<evidence type="ECO:0000256" key="7">
    <source>
        <dbReference type="HAMAP-Rule" id="MF_01200"/>
    </source>
</evidence>
<evidence type="ECO:0000259" key="11">
    <source>
        <dbReference type="SMART" id="SM00934"/>
    </source>
</evidence>
<dbReference type="STRING" id="1121455.SAMN02745728_00900"/>
<dbReference type="NCBIfam" id="TIGR01740">
    <property type="entry name" value="pyrF"/>
    <property type="match status" value="1"/>
</dbReference>
<feature type="domain" description="Orotidine 5'-phosphate decarboxylase" evidence="11">
    <location>
        <begin position="4"/>
        <end position="224"/>
    </location>
</feature>
<keyword evidence="3 7" id="KW-0210">Decarboxylase</keyword>
<evidence type="ECO:0000256" key="8">
    <source>
        <dbReference type="PIRSR" id="PIRSR614732-1"/>
    </source>
</evidence>
<dbReference type="Gene3D" id="3.20.20.70">
    <property type="entry name" value="Aldolase class I"/>
    <property type="match status" value="1"/>
</dbReference>
<dbReference type="InterPro" id="IPR018089">
    <property type="entry name" value="OMPdecase_AS"/>
</dbReference>
<gene>
    <name evidence="7" type="primary">pyrF</name>
    <name evidence="12" type="ORF">SAMN02745728_00900</name>
</gene>
<feature type="binding site" evidence="7 9">
    <location>
        <position position="188"/>
    </location>
    <ligand>
        <name>substrate</name>
    </ligand>
</feature>
<feature type="binding site" evidence="7">
    <location>
        <begin position="61"/>
        <end position="70"/>
    </location>
    <ligand>
        <name>substrate</name>
    </ligand>
</feature>
<comment type="subunit">
    <text evidence="7">Homodimer.</text>
</comment>
<evidence type="ECO:0000256" key="10">
    <source>
        <dbReference type="RuleBase" id="RU000512"/>
    </source>
</evidence>
<evidence type="ECO:0000256" key="5">
    <source>
        <dbReference type="ARBA" id="ARBA00023239"/>
    </source>
</evidence>
<feature type="binding site" evidence="7 9">
    <location>
        <position position="208"/>
    </location>
    <ligand>
        <name>substrate</name>
    </ligand>
</feature>
<comment type="pathway">
    <text evidence="2 7 10">Pyrimidine metabolism; UMP biosynthesis via de novo pathway; UMP from orotate: step 2/2.</text>
</comment>
<reference evidence="12 13" key="1">
    <citation type="submission" date="2016-12" db="EMBL/GenBank/DDBJ databases">
        <authorList>
            <person name="Song W.-J."/>
            <person name="Kurnit D.M."/>
        </authorList>
    </citation>
    <scope>NUCLEOTIDE SEQUENCE [LARGE SCALE GENOMIC DNA]</scope>
    <source>
        <strain evidence="12 13">DSM 11393</strain>
    </source>
</reference>
<feature type="active site" description="For OMPdecase activity" evidence="8">
    <location>
        <position position="63"/>
    </location>
</feature>
<evidence type="ECO:0000256" key="9">
    <source>
        <dbReference type="PIRSR" id="PIRSR614732-2"/>
    </source>
</evidence>
<accession>A0A1M7SG38</accession>
<feature type="active site" description="For OMPdecase activity" evidence="8">
    <location>
        <position position="61"/>
    </location>
</feature>
<dbReference type="EMBL" id="FRDI01000003">
    <property type="protein sequence ID" value="SHN57390.1"/>
    <property type="molecule type" value="Genomic_DNA"/>
</dbReference>
<dbReference type="SUPFAM" id="SSF51366">
    <property type="entry name" value="Ribulose-phoshate binding barrel"/>
    <property type="match status" value="1"/>
</dbReference>
<keyword evidence="5 7" id="KW-0456">Lyase</keyword>
<dbReference type="PANTHER" id="PTHR32119">
    <property type="entry name" value="OROTIDINE 5'-PHOSPHATE DECARBOXYLASE"/>
    <property type="match status" value="1"/>
</dbReference>
<organism evidence="12 13">
    <name type="scientific">Desulfovibrio litoralis DSM 11393</name>
    <dbReference type="NCBI Taxonomy" id="1121455"/>
    <lineage>
        <taxon>Bacteria</taxon>
        <taxon>Pseudomonadati</taxon>
        <taxon>Thermodesulfobacteriota</taxon>
        <taxon>Desulfovibrionia</taxon>
        <taxon>Desulfovibrionales</taxon>
        <taxon>Desulfovibrionaceae</taxon>
        <taxon>Desulfovibrio</taxon>
    </lineage>
</organism>
<feature type="active site" description="Proton donor" evidence="7">
    <location>
        <position position="63"/>
    </location>
</feature>
<evidence type="ECO:0000313" key="13">
    <source>
        <dbReference type="Proteomes" id="UP000186469"/>
    </source>
</evidence>
<dbReference type="GO" id="GO:0005829">
    <property type="term" value="C:cytosol"/>
    <property type="evidence" value="ECO:0007669"/>
    <property type="project" value="TreeGrafter"/>
</dbReference>
<dbReference type="Pfam" id="PF00215">
    <property type="entry name" value="OMPdecase"/>
    <property type="match status" value="1"/>
</dbReference>
<dbReference type="HAMAP" id="MF_01200_B">
    <property type="entry name" value="OMPdecase_type1_B"/>
    <property type="match status" value="1"/>
</dbReference>
<feature type="binding site" evidence="7 9">
    <location>
        <position position="124"/>
    </location>
    <ligand>
        <name>substrate</name>
    </ligand>
</feature>
<dbReference type="AlphaFoldDB" id="A0A1M7SG38"/>
<dbReference type="EC" id="4.1.1.23" evidence="7"/>
<evidence type="ECO:0000256" key="6">
    <source>
        <dbReference type="ARBA" id="ARBA00049157"/>
    </source>
</evidence>
<dbReference type="SMART" id="SM00934">
    <property type="entry name" value="OMPdecase"/>
    <property type="match status" value="1"/>
</dbReference>
<comment type="function">
    <text evidence="1 7">Catalyzes the decarboxylation of orotidine 5'-monophosphate (OMP) to uridine 5'-monophosphate (UMP).</text>
</comment>
<comment type="similarity">
    <text evidence="7">Belongs to the OMP decarboxylase family. Type 1 subfamily.</text>
</comment>
<keyword evidence="4 7" id="KW-0665">Pyrimidine biosynthesis</keyword>
<dbReference type="CDD" id="cd04725">
    <property type="entry name" value="OMP_decarboxylase_like"/>
    <property type="match status" value="1"/>
</dbReference>
<dbReference type="GO" id="GO:0044205">
    <property type="term" value="P:'de novo' UMP biosynthetic process"/>
    <property type="evidence" value="ECO:0007669"/>
    <property type="project" value="UniProtKB-UniRule"/>
</dbReference>
<comment type="catalytic activity">
    <reaction evidence="6 7 10">
        <text>orotidine 5'-phosphate + H(+) = UMP + CO2</text>
        <dbReference type="Rhea" id="RHEA:11596"/>
        <dbReference type="ChEBI" id="CHEBI:15378"/>
        <dbReference type="ChEBI" id="CHEBI:16526"/>
        <dbReference type="ChEBI" id="CHEBI:57538"/>
        <dbReference type="ChEBI" id="CHEBI:57865"/>
        <dbReference type="EC" id="4.1.1.23"/>
    </reaction>
</comment>
<dbReference type="Proteomes" id="UP000186469">
    <property type="component" value="Unassembled WGS sequence"/>
</dbReference>
<dbReference type="PANTHER" id="PTHR32119:SF2">
    <property type="entry name" value="OROTIDINE 5'-PHOSPHATE DECARBOXYLASE"/>
    <property type="match status" value="1"/>
</dbReference>
<dbReference type="UniPathway" id="UPA00070">
    <property type="reaction ID" value="UER00120"/>
</dbReference>
<dbReference type="InterPro" id="IPR047596">
    <property type="entry name" value="OMPdecase_bac"/>
</dbReference>
<proteinExistence type="inferred from homology"/>
<dbReference type="InterPro" id="IPR001754">
    <property type="entry name" value="OMPdeCOase_dom"/>
</dbReference>
<name>A0A1M7SG38_9BACT</name>
<evidence type="ECO:0000256" key="2">
    <source>
        <dbReference type="ARBA" id="ARBA00004861"/>
    </source>
</evidence>
<dbReference type="RefSeq" id="WP_072696576.1">
    <property type="nucleotide sequence ID" value="NZ_FRDI01000003.1"/>
</dbReference>
<feature type="binding site" evidence="7 9">
    <location>
        <position position="209"/>
    </location>
    <ligand>
        <name>substrate</name>
    </ligand>
</feature>
<dbReference type="GO" id="GO:0006207">
    <property type="term" value="P:'de novo' pyrimidine nucleobase biosynthetic process"/>
    <property type="evidence" value="ECO:0007669"/>
    <property type="project" value="InterPro"/>
</dbReference>
<dbReference type="InterPro" id="IPR011060">
    <property type="entry name" value="RibuloseP-bd_barrel"/>
</dbReference>
<feature type="binding site" evidence="7 9">
    <location>
        <position position="10"/>
    </location>
    <ligand>
        <name>substrate</name>
    </ligand>
</feature>
<evidence type="ECO:0000256" key="1">
    <source>
        <dbReference type="ARBA" id="ARBA00002356"/>
    </source>
</evidence>
<protein>
    <recommendedName>
        <fullName evidence="7">Orotidine 5'-phosphate decarboxylase</fullName>
        <ecNumber evidence="7">4.1.1.23</ecNumber>
    </recommendedName>
    <alternativeName>
        <fullName evidence="7">OMP decarboxylase</fullName>
        <shortName evidence="7">OMPDCase</shortName>
        <shortName evidence="7">OMPdecase</shortName>
    </alternativeName>
</protein>
<dbReference type="PROSITE" id="PS00156">
    <property type="entry name" value="OMPDECASE"/>
    <property type="match status" value="1"/>
</dbReference>